<gene>
    <name evidence="1" type="ORF">ACH4GP_36765</name>
</gene>
<reference evidence="1 2" key="1">
    <citation type="submission" date="2024-10" db="EMBL/GenBank/DDBJ databases">
        <title>The Natural Products Discovery Center: Release of the First 8490 Sequenced Strains for Exploring Actinobacteria Biosynthetic Diversity.</title>
        <authorList>
            <person name="Kalkreuter E."/>
            <person name="Kautsar S.A."/>
            <person name="Yang D."/>
            <person name="Bader C.D."/>
            <person name="Teijaro C.N."/>
            <person name="Fluegel L."/>
            <person name="Davis C.M."/>
            <person name="Simpson J.R."/>
            <person name="Lauterbach L."/>
            <person name="Steele A.D."/>
            <person name="Gui C."/>
            <person name="Meng S."/>
            <person name="Li G."/>
            <person name="Viehrig K."/>
            <person name="Ye F."/>
            <person name="Su P."/>
            <person name="Kiefer A.F."/>
            <person name="Nichols A."/>
            <person name="Cepeda A.J."/>
            <person name="Yan W."/>
            <person name="Fan B."/>
            <person name="Jiang Y."/>
            <person name="Adhikari A."/>
            <person name="Zheng C.-J."/>
            <person name="Schuster L."/>
            <person name="Cowan T.M."/>
            <person name="Smanski M.J."/>
            <person name="Chevrette M.G."/>
            <person name="De Carvalho L.P.S."/>
            <person name="Shen B."/>
        </authorList>
    </citation>
    <scope>NUCLEOTIDE SEQUENCE [LARGE SCALE GENOMIC DNA]</scope>
    <source>
        <strain evidence="1 2">NPDC018013</strain>
    </source>
</reference>
<sequence length="55" mass="6050">MRTDLLRLGRNQEALLVRLVFSGQPAVRGILTAIVEIHDPGGRPARATALVSRMR</sequence>
<protein>
    <submittedName>
        <fullName evidence="1">Uncharacterized protein</fullName>
    </submittedName>
</protein>
<name>A0ABW7RP58_9ACTN</name>
<accession>A0ABW7RP58</accession>
<dbReference type="EMBL" id="JBIRGH010000037">
    <property type="protein sequence ID" value="MFH8589865.1"/>
    <property type="molecule type" value="Genomic_DNA"/>
</dbReference>
<keyword evidence="2" id="KW-1185">Reference proteome</keyword>
<proteinExistence type="predicted"/>
<dbReference type="RefSeq" id="WP_165484817.1">
    <property type="nucleotide sequence ID" value="NZ_CP108413.1"/>
</dbReference>
<comment type="caution">
    <text evidence="1">The sequence shown here is derived from an EMBL/GenBank/DDBJ whole genome shotgun (WGS) entry which is preliminary data.</text>
</comment>
<dbReference type="GeneID" id="97379269"/>
<organism evidence="1 2">
    <name type="scientific">Streptomyces celluloflavus</name>
    <dbReference type="NCBI Taxonomy" id="58344"/>
    <lineage>
        <taxon>Bacteria</taxon>
        <taxon>Bacillati</taxon>
        <taxon>Actinomycetota</taxon>
        <taxon>Actinomycetes</taxon>
        <taxon>Kitasatosporales</taxon>
        <taxon>Streptomycetaceae</taxon>
        <taxon>Streptomyces</taxon>
    </lineage>
</organism>
<dbReference type="Proteomes" id="UP001610990">
    <property type="component" value="Unassembled WGS sequence"/>
</dbReference>
<evidence type="ECO:0000313" key="1">
    <source>
        <dbReference type="EMBL" id="MFH8589865.1"/>
    </source>
</evidence>
<evidence type="ECO:0000313" key="2">
    <source>
        <dbReference type="Proteomes" id="UP001610990"/>
    </source>
</evidence>